<dbReference type="NCBIfam" id="NF010013">
    <property type="entry name" value="PRK13487.1"/>
    <property type="match status" value="1"/>
</dbReference>
<dbReference type="InterPro" id="IPR005659">
    <property type="entry name" value="Chemorcpt_Glu_NH3ase_CheD"/>
</dbReference>
<comment type="catalytic activity">
    <reaction evidence="3">
        <text>L-glutaminyl-[protein] + H2O = L-glutamyl-[protein] + NH4(+)</text>
        <dbReference type="Rhea" id="RHEA:16441"/>
        <dbReference type="Rhea" id="RHEA-COMP:10207"/>
        <dbReference type="Rhea" id="RHEA-COMP:10208"/>
        <dbReference type="ChEBI" id="CHEBI:15377"/>
        <dbReference type="ChEBI" id="CHEBI:28938"/>
        <dbReference type="ChEBI" id="CHEBI:29973"/>
        <dbReference type="ChEBI" id="CHEBI:30011"/>
        <dbReference type="EC" id="3.5.1.44"/>
    </reaction>
</comment>
<dbReference type="GO" id="GO:0050568">
    <property type="term" value="F:protein-glutamine glutaminase activity"/>
    <property type="evidence" value="ECO:0007669"/>
    <property type="project" value="UniProtKB-EC"/>
</dbReference>
<dbReference type="Pfam" id="PF03975">
    <property type="entry name" value="CheD"/>
    <property type="match status" value="1"/>
</dbReference>
<dbReference type="SUPFAM" id="SSF64438">
    <property type="entry name" value="CNF1/YfiH-like putative cysteine hydrolases"/>
    <property type="match status" value="1"/>
</dbReference>
<dbReference type="HAMAP" id="MF_01440">
    <property type="entry name" value="CheD"/>
    <property type="match status" value="1"/>
</dbReference>
<accession>A0ABV7HCM9</accession>
<name>A0ABV7HCM9_9GAMM</name>
<dbReference type="EC" id="3.5.1.44" evidence="3"/>
<keyword evidence="2 3" id="KW-0378">Hydrolase</keyword>
<organism evidence="4 5">
    <name type="scientific">Litoribrevibacter euphylliae</name>
    <dbReference type="NCBI Taxonomy" id="1834034"/>
    <lineage>
        <taxon>Bacteria</taxon>
        <taxon>Pseudomonadati</taxon>
        <taxon>Pseudomonadota</taxon>
        <taxon>Gammaproteobacteria</taxon>
        <taxon>Oceanospirillales</taxon>
        <taxon>Oceanospirillaceae</taxon>
        <taxon>Litoribrevibacter</taxon>
    </lineage>
</organism>
<dbReference type="PANTHER" id="PTHR35147:SF2">
    <property type="entry name" value="CHEMORECEPTOR GLUTAMINE DEAMIDASE CHED-RELATED"/>
    <property type="match status" value="1"/>
</dbReference>
<dbReference type="EMBL" id="JBHRSZ010000002">
    <property type="protein sequence ID" value="MFC3149885.1"/>
    <property type="molecule type" value="Genomic_DNA"/>
</dbReference>
<evidence type="ECO:0000256" key="2">
    <source>
        <dbReference type="ARBA" id="ARBA00022801"/>
    </source>
</evidence>
<dbReference type="InterPro" id="IPR038592">
    <property type="entry name" value="CheD-like_sf"/>
</dbReference>
<gene>
    <name evidence="3 4" type="primary">cheD</name>
    <name evidence="4" type="ORF">ACFOEK_02460</name>
</gene>
<keyword evidence="5" id="KW-1185">Reference proteome</keyword>
<dbReference type="InterPro" id="IPR011324">
    <property type="entry name" value="Cytotoxic_necrot_fac-like_cat"/>
</dbReference>
<evidence type="ECO:0000256" key="3">
    <source>
        <dbReference type="HAMAP-Rule" id="MF_01440"/>
    </source>
</evidence>
<keyword evidence="1 3" id="KW-0145">Chemotaxis</keyword>
<evidence type="ECO:0000313" key="4">
    <source>
        <dbReference type="EMBL" id="MFC3149885.1"/>
    </source>
</evidence>
<comment type="caution">
    <text evidence="4">The sequence shown here is derived from an EMBL/GenBank/DDBJ whole genome shotgun (WGS) entry which is preliminary data.</text>
</comment>
<sequence>MLSNSECHRPQLPRSLPGFDHIKRFWDPRHECYVAKILPGEFYVSGAGEIISTVLGSCVSACVRDPILRIGGMNHFMLPLHGGHSNVEWEGAPISSETRYGNWAMEYLINELLKAGAVRSRLEVKVFGGGQVLSNMTDVGAKNIHFVESYLSSEGMNVLASDLGGTNPRKVLYFSDTGKVLVKRITKVSNDTIASRERDYMRRIDKDIGDTAAGSIELFD</sequence>
<comment type="function">
    <text evidence="3">Probably deamidates glutamine residues to glutamate on methyl-accepting chemotaxis receptors (MCPs), playing an important role in chemotaxis.</text>
</comment>
<dbReference type="Proteomes" id="UP001595476">
    <property type="component" value="Unassembled WGS sequence"/>
</dbReference>
<evidence type="ECO:0000256" key="1">
    <source>
        <dbReference type="ARBA" id="ARBA00022500"/>
    </source>
</evidence>
<protein>
    <recommendedName>
        <fullName evidence="3">Probable chemoreceptor glutamine deamidase CheD</fullName>
        <ecNumber evidence="3">3.5.1.44</ecNumber>
    </recommendedName>
</protein>
<dbReference type="CDD" id="cd16352">
    <property type="entry name" value="CheD"/>
    <property type="match status" value="1"/>
</dbReference>
<dbReference type="RefSeq" id="WP_386715664.1">
    <property type="nucleotide sequence ID" value="NZ_JBHRSZ010000002.1"/>
</dbReference>
<dbReference type="PANTHER" id="PTHR35147">
    <property type="entry name" value="CHEMORECEPTOR GLUTAMINE DEAMIDASE CHED-RELATED"/>
    <property type="match status" value="1"/>
</dbReference>
<proteinExistence type="inferred from homology"/>
<reference evidence="5" key="1">
    <citation type="journal article" date="2019" name="Int. J. Syst. Evol. Microbiol.">
        <title>The Global Catalogue of Microorganisms (GCM) 10K type strain sequencing project: providing services to taxonomists for standard genome sequencing and annotation.</title>
        <authorList>
            <consortium name="The Broad Institute Genomics Platform"/>
            <consortium name="The Broad Institute Genome Sequencing Center for Infectious Disease"/>
            <person name="Wu L."/>
            <person name="Ma J."/>
        </authorList>
    </citation>
    <scope>NUCLEOTIDE SEQUENCE [LARGE SCALE GENOMIC DNA]</scope>
    <source>
        <strain evidence="5">KCTC 52438</strain>
    </source>
</reference>
<dbReference type="Gene3D" id="3.30.1330.200">
    <property type="match status" value="1"/>
</dbReference>
<evidence type="ECO:0000313" key="5">
    <source>
        <dbReference type="Proteomes" id="UP001595476"/>
    </source>
</evidence>
<comment type="similarity">
    <text evidence="3">Belongs to the CheD family.</text>
</comment>